<keyword evidence="2" id="KW-0418">Kinase</keyword>
<reference evidence="2 3" key="1">
    <citation type="submission" date="2024-09" db="EMBL/GenBank/DDBJ databases">
        <authorList>
            <person name="Sun Q."/>
            <person name="Mori K."/>
        </authorList>
    </citation>
    <scope>NUCLEOTIDE SEQUENCE [LARGE SCALE GENOMIC DNA]</scope>
    <source>
        <strain evidence="2 3">CGMCC 1.9126</strain>
    </source>
</reference>
<accession>A0ABV6KX89</accession>
<dbReference type="Gene3D" id="1.10.510.10">
    <property type="entry name" value="Transferase(Phosphotransferase) domain 1"/>
    <property type="match status" value="1"/>
</dbReference>
<protein>
    <submittedName>
        <fullName evidence="2">Serine/threonine protein kinase</fullName>
    </submittedName>
</protein>
<dbReference type="PANTHER" id="PTHR44167">
    <property type="entry name" value="OVARIAN-SPECIFIC SERINE/THREONINE-PROTEIN KINASE LOK-RELATED"/>
    <property type="match status" value="1"/>
</dbReference>
<dbReference type="RefSeq" id="WP_377059108.1">
    <property type="nucleotide sequence ID" value="NZ_JBHLUU010000126.1"/>
</dbReference>
<dbReference type="PANTHER" id="PTHR44167:SF24">
    <property type="entry name" value="SERINE_THREONINE-PROTEIN KINASE CHK2"/>
    <property type="match status" value="1"/>
</dbReference>
<dbReference type="PROSITE" id="PS50011">
    <property type="entry name" value="PROTEIN_KINASE_DOM"/>
    <property type="match status" value="1"/>
</dbReference>
<dbReference type="SUPFAM" id="SSF56112">
    <property type="entry name" value="Protein kinase-like (PK-like)"/>
    <property type="match status" value="1"/>
</dbReference>
<name>A0ABV6KX89_9BACI</name>
<dbReference type="Gene3D" id="3.30.200.20">
    <property type="entry name" value="Phosphorylase Kinase, domain 1"/>
    <property type="match status" value="1"/>
</dbReference>
<evidence type="ECO:0000259" key="1">
    <source>
        <dbReference type="PROSITE" id="PS50011"/>
    </source>
</evidence>
<feature type="domain" description="Protein kinase" evidence="1">
    <location>
        <begin position="29"/>
        <end position="271"/>
    </location>
</feature>
<dbReference type="InterPro" id="IPR011009">
    <property type="entry name" value="Kinase-like_dom_sf"/>
</dbReference>
<gene>
    <name evidence="2" type="ORF">ACFFHF_22440</name>
</gene>
<keyword evidence="3" id="KW-1185">Reference proteome</keyword>
<dbReference type="Pfam" id="PF00069">
    <property type="entry name" value="Pkinase"/>
    <property type="match status" value="1"/>
</dbReference>
<dbReference type="EMBL" id="JBHLUU010000126">
    <property type="protein sequence ID" value="MFC0477951.1"/>
    <property type="molecule type" value="Genomic_DNA"/>
</dbReference>
<comment type="caution">
    <text evidence="2">The sequence shown here is derived from an EMBL/GenBank/DDBJ whole genome shotgun (WGS) entry which is preliminary data.</text>
</comment>
<dbReference type="GO" id="GO:0004674">
    <property type="term" value="F:protein serine/threonine kinase activity"/>
    <property type="evidence" value="ECO:0007669"/>
    <property type="project" value="UniProtKB-KW"/>
</dbReference>
<proteinExistence type="predicted"/>
<keyword evidence="2" id="KW-0723">Serine/threonine-protein kinase</keyword>
<sequence>MMILKPIVLAFSSLVDKELTPGEKMNERYIIDKFLGMGSYGHSYLVYDSYLEKKVVLKLVRFHKRITKKGIQIHQYEIEILKSLQHSSFPTVFDEGMWGRIPFFTMEFIHGKTFEQLIFTEGQRFTEEESLLYGLKLLERIEYLHQRGIVHRDLRIPNLMLEGEDLKVIDFGLAKWLSHTDNKKRDLKSEISPQADYFQLGHFLLFLLYSNYETTGSEKERPWDEELSLSTETNQLIKRLLQVEKPFETINELKACFLFAVNKGRNKHVTF</sequence>
<evidence type="ECO:0000313" key="2">
    <source>
        <dbReference type="EMBL" id="MFC0477951.1"/>
    </source>
</evidence>
<dbReference type="InterPro" id="IPR000719">
    <property type="entry name" value="Prot_kinase_dom"/>
</dbReference>
<dbReference type="Proteomes" id="UP001589738">
    <property type="component" value="Unassembled WGS sequence"/>
</dbReference>
<organism evidence="2 3">
    <name type="scientific">Robertmurraya beringensis</name>
    <dbReference type="NCBI Taxonomy" id="641660"/>
    <lineage>
        <taxon>Bacteria</taxon>
        <taxon>Bacillati</taxon>
        <taxon>Bacillota</taxon>
        <taxon>Bacilli</taxon>
        <taxon>Bacillales</taxon>
        <taxon>Bacillaceae</taxon>
        <taxon>Robertmurraya</taxon>
    </lineage>
</organism>
<keyword evidence="2" id="KW-0808">Transferase</keyword>
<evidence type="ECO:0000313" key="3">
    <source>
        <dbReference type="Proteomes" id="UP001589738"/>
    </source>
</evidence>
<dbReference type="SMART" id="SM00220">
    <property type="entry name" value="S_TKc"/>
    <property type="match status" value="1"/>
</dbReference>